<dbReference type="InterPro" id="IPR045851">
    <property type="entry name" value="AMP-bd_C_sf"/>
</dbReference>
<dbReference type="InterPro" id="IPR013217">
    <property type="entry name" value="Methyltransf_12"/>
</dbReference>
<dbReference type="InterPro" id="IPR029063">
    <property type="entry name" value="SAM-dependent_MTases_sf"/>
</dbReference>
<dbReference type="PANTHER" id="PTHR45527:SF1">
    <property type="entry name" value="FATTY ACID SYNTHASE"/>
    <property type="match status" value="1"/>
</dbReference>
<dbReference type="CDD" id="cd19540">
    <property type="entry name" value="LCL_NRPS-like"/>
    <property type="match status" value="2"/>
</dbReference>
<dbReference type="Pfam" id="PF00550">
    <property type="entry name" value="PP-binding"/>
    <property type="match status" value="2"/>
</dbReference>
<dbReference type="Gene3D" id="3.30.559.10">
    <property type="entry name" value="Chloramphenicol acetyltransferase-like domain"/>
    <property type="match status" value="2"/>
</dbReference>
<dbReference type="GO" id="GO:0043041">
    <property type="term" value="P:amino acid activation for nonribosomal peptide biosynthetic process"/>
    <property type="evidence" value="ECO:0007669"/>
    <property type="project" value="TreeGrafter"/>
</dbReference>
<proteinExistence type="predicted"/>
<dbReference type="Proteomes" id="UP000199691">
    <property type="component" value="Unassembled WGS sequence"/>
</dbReference>
<dbReference type="InterPro" id="IPR010071">
    <property type="entry name" value="AA_adenyl_dom"/>
</dbReference>
<dbReference type="FunFam" id="2.30.38.10:FF:000001">
    <property type="entry name" value="Non-ribosomal peptide synthetase PvdI"/>
    <property type="match status" value="2"/>
</dbReference>
<dbReference type="GO" id="GO:0008610">
    <property type="term" value="P:lipid biosynthetic process"/>
    <property type="evidence" value="ECO:0007669"/>
    <property type="project" value="UniProtKB-ARBA"/>
</dbReference>
<accession>A0A1H0WUN0</accession>
<dbReference type="GO" id="GO:0005829">
    <property type="term" value="C:cytosol"/>
    <property type="evidence" value="ECO:0007669"/>
    <property type="project" value="TreeGrafter"/>
</dbReference>
<dbReference type="CDD" id="cd02440">
    <property type="entry name" value="AdoMet_MTases"/>
    <property type="match status" value="2"/>
</dbReference>
<name>A0A1H0WUN0_9PSEU</name>
<keyword evidence="2" id="KW-0596">Phosphopantetheine</keyword>
<dbReference type="FunFam" id="3.40.50.12780:FF:000012">
    <property type="entry name" value="Non-ribosomal peptide synthetase"/>
    <property type="match status" value="1"/>
</dbReference>
<dbReference type="SUPFAM" id="SSF56801">
    <property type="entry name" value="Acetyl-CoA synthetase-like"/>
    <property type="match status" value="2"/>
</dbReference>
<dbReference type="Gene3D" id="2.30.38.10">
    <property type="entry name" value="Luciferase, Domain 3"/>
    <property type="match status" value="1"/>
</dbReference>
<dbReference type="SUPFAM" id="SSF53474">
    <property type="entry name" value="alpha/beta-Hydrolases"/>
    <property type="match status" value="1"/>
</dbReference>
<dbReference type="InterPro" id="IPR009081">
    <property type="entry name" value="PP-bd_ACP"/>
</dbReference>
<dbReference type="Gene3D" id="1.10.1200.10">
    <property type="entry name" value="ACP-like"/>
    <property type="match status" value="1"/>
</dbReference>
<dbReference type="RefSeq" id="WP_090104167.1">
    <property type="nucleotide sequence ID" value="NZ_FNIX01000023.1"/>
</dbReference>
<dbReference type="InterPro" id="IPR001031">
    <property type="entry name" value="Thioesterase"/>
</dbReference>
<reference evidence="7" key="1">
    <citation type="submission" date="2016-10" db="EMBL/GenBank/DDBJ databases">
        <authorList>
            <person name="Varghese N."/>
            <person name="Submissions S."/>
        </authorList>
    </citation>
    <scope>NUCLEOTIDE SEQUENCE [LARGE SCALE GENOMIC DNA]</scope>
    <source>
        <strain evidence="7">CGMCC 4.6609</strain>
    </source>
</reference>
<dbReference type="SMART" id="SM00823">
    <property type="entry name" value="PKS_PP"/>
    <property type="match status" value="2"/>
</dbReference>
<feature type="domain" description="Carrier" evidence="5">
    <location>
        <begin position="2763"/>
        <end position="2838"/>
    </location>
</feature>
<evidence type="ECO:0000256" key="4">
    <source>
        <dbReference type="ARBA" id="ARBA00022737"/>
    </source>
</evidence>
<protein>
    <submittedName>
        <fullName evidence="6">Amino acid adenylation domain-containing protein</fullName>
    </submittedName>
</protein>
<dbReference type="InterPro" id="IPR042099">
    <property type="entry name" value="ANL_N_sf"/>
</dbReference>
<dbReference type="InterPro" id="IPR020845">
    <property type="entry name" value="AMP-binding_CS"/>
</dbReference>
<evidence type="ECO:0000256" key="2">
    <source>
        <dbReference type="ARBA" id="ARBA00022450"/>
    </source>
</evidence>
<dbReference type="PANTHER" id="PTHR45527">
    <property type="entry name" value="NONRIBOSOMAL PEPTIDE SYNTHETASE"/>
    <property type="match status" value="1"/>
</dbReference>
<gene>
    <name evidence="6" type="ORF">SAMN05421507_12373</name>
</gene>
<sequence>MAVIPLSPAQHRLWFIQRFGGANATYNLPLALRLRGELDSSALSQALRDVVERHESLRTVFPEDAEGTPYQHVLAMSDVELALPVHDVAAHDVRRRVDAEMAHTFELASEIPLHACLLRVNAQEHVLAMVAHHIACDGGSAAPLARDLQAAYEARRAGVAPLWTELPVQYRDYTLWQRELLGDEDDPTSLLTEQSAYWRGVLADLPHPMPLPLDRPRPAVATYRGDVVEHVLPDALSSLVHSSAVARGATVAMVLQAAVAVLLHRHGAGTDIALGSPIAGRTDPALLDLVGFFANTWVLRVDLERAPTFSDLIAQVRAASTGAYDNQDLPFERLVELLRPERSTAYHPLFQVMFAWQNNALPDLELAGLEVAIEPTTTTTSKFDLFFNLTPTPDGSGVKLLLEYATDLFDRTTVEHLARRFVRVLSAVLTEPDAPVRSVNVLEPAERDELLVEFNASARTHPVDSLPQLLALRAARTPYAIAVTDGTTSYTYAELDSLANRLAHHLIAQGARPETRVALVLPRNAGLVVALLAVLRTGAAYVPVDPDQPTARQNAIIEDSGAHVVLREHDVILDSTAPTTDPGVRVHPDSAAYMIHTSGSTGVPKGVVVPHRALLNLLHSMAEILPLGSEDRFLAVTTLAFDIAALEIFHPLLSGATVHIADRATVINPHELLALVRKAGITAMQATPSLWQSVLSLDSASLPGVRALVGGEALPAPLASELRARTTTPINVYGPTETTIWSTAGLVVAEDPVPSIGVPLANTQAYVLDEHLAPVPVGVVGDLYLAGEGLARGYHGRLALTATRFIANPFGTHSTRMYRTGDRARWDNHGRLHFAGRQDDQVKIRGYRVEPREIEHVLTEHPDVRRAIVTVTDTGTERARLVAHVVPRLDVTSHSAAAQVREWRDVYDQAYAEPVAADLADDFGIWKSSHTGEPIPLEHMREWRRSAVKNILRWNPRHVLEVGVGTGLVLLEVIEHVDEYWGTDFSPTALTRLADGLRAAGREDRVTLHRRTADDTEGLPARHFDTVVLNSVIQYFPTGEYLAVVLDQLWALLAAGGRIIVGDVRRLASLPLLHAAIRSAQGHHVSAAALAAAVDRAVMLEKELLVDPQWFLTWASAHGAVADIRLKEGFEHNELLAHRYEVTLHKAPAETVSASARTSLRWGRDITDLDLAPTSGDRADRWPLRIEAIPDARLSADADAARTAYLEVARTAQPVDPQELLCWANDRGLGAVVVPSRPDGTTGTAECFDAVLFPSVLGPDVAVRNAVRADVDTRPHCNNPTAARGVEALTTALRDYARAHLPEYMVPATVVAIADLPKTPNGKVDRTALPEPTYLTAHHRAARTSDERLLCGMFADVLGVADHIGADDNFFQIGGHSLLAGKLITQIQARLGVTLPLRVVFDTPTPAGIAAALATATQRRPLLAGRPRSALVPASYAQRRLWFLHRLEGPAATYNWPLGLRLHGALDAEALAAALQDVVTRHESLRTIIADVDGQPFQRVLPPDACHVPLSFVVTTEHDLPARLRTAARSLFDLAVDIPVRAFLFRLSEHEHVLVVLLHHIAGDGWSLEPLARDLVTAYAERRDGRAPRWTPLPVQYADYSLWQQELLGDPGDPASLYSRQLRYWRTQLADLPEITQLPMDRYRPPTVTNAGELLPVAFGAELAQCVARVASATGATVAMVLQAALAALFTRLGAGHDIAIGSPIAGRTDTALEDLVGFFVNTWVLRTDTSGDPTFRELIARVRSTSIAAYDNQDLPFDRLVEELNPARSSSANPLFQVALVLQNNSEPRFELPGLSARYEPVSTETARFDLSISLSEQFTTTGNLADISGFAEYSTELFERSSMRTILSRWVHLVTALTDDLDTRITEPDLVSDGERDALLALGARQRGEDPPARTIVELFEEHVRKTPDAPAVIAGELTWSYAQLNDEANRIAHRLLDQGAGPEQRVAIMLDRSPALIAATLGTLKAGAAYVPIDPAYPQERVEFVVADAMPAAVVDDDWLVDSRSGRATHNPDVPMSPLNSAYVIYTSGSTGHPKGAEATHRNVVDLAVDACLGTGYRRVLLHSPHTFDASTWELWVPLLSGGAAVVAPVGRFATGVLADTIIDGKVTGICMATGLFALLAADRPEALAGVEEMWVGGEVLPPAAADRALSTNPSLRLVNGYGPTENTAFSAHHLVEPADLGGTPVPIGRPTQGSALLVLDDRMRLVPPGVVGELHVAGAGVVRGYMNRPALTSERFVANPFGKPGERMYRTGDLVRWDGRGRLEFVARVDNQVKVRGFRVELGEVEAALRRQQGVAQAVVLARQDRLGERQITAYIVPDTTAVQHVEDGGEEAPGHQLTEWRDVYDEVYQALDDDYTGWNSSYTGDAIPRPEMVQWRASALERITEGHLGRVLEIGVGSGLLARALAEKADVYWATDFSAPAIDRLKATLPAAADATKVALRHQEAIDDTGLPHGRFDTVVLNSVVMYFPDAHYLRAVLDLAADLLAPGGRLIVGDVRNFATLRRFHAGVQHAQNPDATPASRLAAVEQAVLGEKELLLDPVFFTTWAEQHQDIGAVDIRLKRGPAHNELTRHRYEVVFHKQPTHVTDLTTATALTWGRDLHSLDDLARGLHDGAVRVRAIPNARLASEAPPDAPITHAVDPEDLHRWAAEHGRQVCCTWSPAGPDDFEAVIFDHHAGTVLHGVYLPGDTDHPHNTPALSRHVAKLPSAVRGALADALPEFMVPTSVVVVERLPLTANGKVDRNALPEPDSSAHGAYRQPRTATEHVLAQIFAEVLGLDRVGIDDNFFDRGGHSLRAIRLIHRVREELGVEIPIHIVFQHSTIATLAEHLPSGNAVADFAAQSAISQPAAHDPFAVVLPLRPEGTAPPLWWIHSGGGLAWPYLGFVPYVDESYPMYGIQARGLTPGEPTPASVEEMVSDYADEILVIQPHGPYYLFGWSLGGTLAHALAVEMQRRNKDVAMLGLIDCVPGDVFARYETPDQAGIRAFLDNYMGHLTDADGFPHLIDAASSIVVEHTRHMQRYSQPVFRGDAVFFNALLDPETRRERVLEQEYADMWKPLVTGGVRRFDVSCTHQEMYWPRNAAAISAVLNELLSNHRSMGS</sequence>
<dbReference type="InterPro" id="IPR029058">
    <property type="entry name" value="AB_hydrolase_fold"/>
</dbReference>
<dbReference type="InterPro" id="IPR023213">
    <property type="entry name" value="CAT-like_dom_sf"/>
</dbReference>
<dbReference type="CDD" id="cd12117">
    <property type="entry name" value="A_NRPS_Srf_like"/>
    <property type="match status" value="1"/>
</dbReference>
<dbReference type="OrthoDB" id="2472181at2"/>
<dbReference type="SUPFAM" id="SSF47336">
    <property type="entry name" value="ACP-like"/>
    <property type="match status" value="2"/>
</dbReference>
<evidence type="ECO:0000313" key="7">
    <source>
        <dbReference type="Proteomes" id="UP000199691"/>
    </source>
</evidence>
<dbReference type="PROSITE" id="PS00455">
    <property type="entry name" value="AMP_BINDING"/>
    <property type="match status" value="2"/>
</dbReference>
<dbReference type="FunFam" id="3.40.50.980:FF:000001">
    <property type="entry name" value="Non-ribosomal peptide synthetase"/>
    <property type="match status" value="1"/>
</dbReference>
<dbReference type="Gene3D" id="3.40.50.150">
    <property type="entry name" value="Vaccinia Virus protein VP39"/>
    <property type="match status" value="2"/>
</dbReference>
<dbReference type="Pfam" id="PF08242">
    <property type="entry name" value="Methyltransf_12"/>
    <property type="match status" value="2"/>
</dbReference>
<dbReference type="NCBIfam" id="TIGR01733">
    <property type="entry name" value="AA-adenyl-dom"/>
    <property type="match status" value="2"/>
</dbReference>
<evidence type="ECO:0000256" key="1">
    <source>
        <dbReference type="ARBA" id="ARBA00001957"/>
    </source>
</evidence>
<comment type="cofactor">
    <cofactor evidence="1">
        <name>pantetheine 4'-phosphate</name>
        <dbReference type="ChEBI" id="CHEBI:47942"/>
    </cofactor>
</comment>
<dbReference type="InterPro" id="IPR001242">
    <property type="entry name" value="Condensation_dom"/>
</dbReference>
<keyword evidence="7" id="KW-1185">Reference proteome</keyword>
<dbReference type="InterPro" id="IPR036736">
    <property type="entry name" value="ACP-like_sf"/>
</dbReference>
<dbReference type="SUPFAM" id="SSF53335">
    <property type="entry name" value="S-adenosyl-L-methionine-dependent methyltransferases"/>
    <property type="match status" value="2"/>
</dbReference>
<dbReference type="Gene3D" id="3.30.559.30">
    <property type="entry name" value="Nonribosomal peptide synthetase, condensation domain"/>
    <property type="match status" value="2"/>
</dbReference>
<keyword evidence="3" id="KW-0597">Phosphoprotein</keyword>
<dbReference type="FunFam" id="1.10.1200.10:FF:000005">
    <property type="entry name" value="Nonribosomal peptide synthetase 1"/>
    <property type="match status" value="1"/>
</dbReference>
<evidence type="ECO:0000313" key="6">
    <source>
        <dbReference type="EMBL" id="SDP94319.1"/>
    </source>
</evidence>
<feature type="domain" description="Carrier" evidence="5">
    <location>
        <begin position="1341"/>
        <end position="1417"/>
    </location>
</feature>
<dbReference type="Pfam" id="PF00668">
    <property type="entry name" value="Condensation"/>
    <property type="match status" value="2"/>
</dbReference>
<dbReference type="InterPro" id="IPR000873">
    <property type="entry name" value="AMP-dep_synth/lig_dom"/>
</dbReference>
<dbReference type="InterPro" id="IPR020806">
    <property type="entry name" value="PKS_PP-bd"/>
</dbReference>
<dbReference type="Gene3D" id="3.40.50.980">
    <property type="match status" value="2"/>
</dbReference>
<dbReference type="SUPFAM" id="SSF52777">
    <property type="entry name" value="CoA-dependent acyltransferases"/>
    <property type="match status" value="4"/>
</dbReference>
<evidence type="ECO:0000259" key="5">
    <source>
        <dbReference type="PROSITE" id="PS50075"/>
    </source>
</evidence>
<evidence type="ECO:0000256" key="3">
    <source>
        <dbReference type="ARBA" id="ARBA00022553"/>
    </source>
</evidence>
<dbReference type="EMBL" id="FNIX01000023">
    <property type="protein sequence ID" value="SDP94319.1"/>
    <property type="molecule type" value="Genomic_DNA"/>
</dbReference>
<dbReference type="STRING" id="641025.SAMN05421507_12373"/>
<organism evidence="6 7">
    <name type="scientific">Lentzea jiangxiensis</name>
    <dbReference type="NCBI Taxonomy" id="641025"/>
    <lineage>
        <taxon>Bacteria</taxon>
        <taxon>Bacillati</taxon>
        <taxon>Actinomycetota</taxon>
        <taxon>Actinomycetes</taxon>
        <taxon>Pseudonocardiales</taxon>
        <taxon>Pseudonocardiaceae</taxon>
        <taxon>Lentzea</taxon>
    </lineage>
</organism>
<keyword evidence="4" id="KW-0677">Repeat</keyword>
<dbReference type="GO" id="GO:0009403">
    <property type="term" value="P:toxin biosynthetic process"/>
    <property type="evidence" value="ECO:0007669"/>
    <property type="project" value="UniProtKB-ARBA"/>
</dbReference>
<dbReference type="CDD" id="cd05930">
    <property type="entry name" value="A_NRPS"/>
    <property type="match status" value="1"/>
</dbReference>
<dbReference type="GO" id="GO:0003824">
    <property type="term" value="F:catalytic activity"/>
    <property type="evidence" value="ECO:0007669"/>
    <property type="project" value="InterPro"/>
</dbReference>
<dbReference type="GO" id="GO:0031177">
    <property type="term" value="F:phosphopantetheine binding"/>
    <property type="evidence" value="ECO:0007669"/>
    <property type="project" value="InterPro"/>
</dbReference>
<dbReference type="Pfam" id="PF00975">
    <property type="entry name" value="Thioesterase"/>
    <property type="match status" value="1"/>
</dbReference>
<dbReference type="Gene3D" id="3.40.50.1820">
    <property type="entry name" value="alpha/beta hydrolase"/>
    <property type="match status" value="1"/>
</dbReference>
<dbReference type="PROSITE" id="PS50075">
    <property type="entry name" value="CARRIER"/>
    <property type="match status" value="2"/>
</dbReference>
<dbReference type="Gene3D" id="3.40.50.12780">
    <property type="entry name" value="N-terminal domain of ligase-like"/>
    <property type="match status" value="1"/>
</dbReference>
<dbReference type="Pfam" id="PF00501">
    <property type="entry name" value="AMP-binding"/>
    <property type="match status" value="2"/>
</dbReference>
<dbReference type="Gene3D" id="3.30.300.30">
    <property type="match status" value="4"/>
</dbReference>